<evidence type="ECO:0000256" key="3">
    <source>
        <dbReference type="ARBA" id="ARBA00024356"/>
    </source>
</evidence>
<dbReference type="PANTHER" id="PTHR34106">
    <property type="entry name" value="GLYCOSIDASE"/>
    <property type="match status" value="1"/>
</dbReference>
<dbReference type="Pfam" id="PF04041">
    <property type="entry name" value="Glyco_hydro_130"/>
    <property type="match status" value="1"/>
</dbReference>
<evidence type="ECO:0000256" key="2">
    <source>
        <dbReference type="ARBA" id="ARBA00022679"/>
    </source>
</evidence>
<dbReference type="EMBL" id="MNVC01000022">
    <property type="protein sequence ID" value="OIO19387.1"/>
    <property type="molecule type" value="Genomic_DNA"/>
</dbReference>
<dbReference type="GO" id="GO:0016757">
    <property type="term" value="F:glycosyltransferase activity"/>
    <property type="evidence" value="ECO:0007669"/>
    <property type="project" value="UniProtKB-KW"/>
</dbReference>
<reference evidence="4 5" key="1">
    <citation type="journal article" date="2016" name="Environ. Microbiol.">
        <title>Genomic resolution of a cold subsurface aquifer community provides metabolic insights for novel microbes adapted to high CO concentrations.</title>
        <authorList>
            <person name="Probst A.J."/>
            <person name="Castelle C.J."/>
            <person name="Singh A."/>
            <person name="Brown C.T."/>
            <person name="Anantharaman K."/>
            <person name="Sharon I."/>
            <person name="Hug L.A."/>
            <person name="Burstein D."/>
            <person name="Emerson J.B."/>
            <person name="Thomas B.C."/>
            <person name="Banfield J.F."/>
        </authorList>
    </citation>
    <scope>NUCLEOTIDE SEQUENCE [LARGE SCALE GENOMIC DNA]</scope>
    <source>
        <strain evidence="4">CG1_02_32_51</strain>
    </source>
</reference>
<keyword evidence="2" id="KW-0808">Transferase</keyword>
<evidence type="ECO:0000313" key="5">
    <source>
        <dbReference type="Proteomes" id="UP000181941"/>
    </source>
</evidence>
<dbReference type="Proteomes" id="UP000181941">
    <property type="component" value="Unassembled WGS sequence"/>
</dbReference>
<evidence type="ECO:0000313" key="4">
    <source>
        <dbReference type="EMBL" id="OIO19387.1"/>
    </source>
</evidence>
<comment type="caution">
    <text evidence="4">The sequence shown here is derived from an EMBL/GenBank/DDBJ whole genome shotgun (WGS) entry which is preliminary data.</text>
</comment>
<organism evidence="4 5">
    <name type="scientific">Candidatus Magasanikbacteria bacterium CG1_02_32_51</name>
    <dbReference type="NCBI Taxonomy" id="1805238"/>
    <lineage>
        <taxon>Bacteria</taxon>
        <taxon>Candidatus Magasanikiibacteriota</taxon>
    </lineage>
</organism>
<dbReference type="PANTHER" id="PTHR34106:SF5">
    <property type="entry name" value="GLYCOSIDASE"/>
    <property type="match status" value="1"/>
</dbReference>
<dbReference type="CDD" id="cd18611">
    <property type="entry name" value="GH130"/>
    <property type="match status" value="1"/>
</dbReference>
<accession>A0A1J4U7Y1</accession>
<dbReference type="AlphaFoldDB" id="A0A1J4U7Y1"/>
<comment type="similarity">
    <text evidence="3">Belongs to the glycosyl hydrolase 130 family.</text>
</comment>
<name>A0A1J4U7Y1_9BACT</name>
<dbReference type="SUPFAM" id="SSF75005">
    <property type="entry name" value="Arabinanase/levansucrase/invertase"/>
    <property type="match status" value="1"/>
</dbReference>
<proteinExistence type="inferred from homology"/>
<dbReference type="Gene3D" id="2.115.10.20">
    <property type="entry name" value="Glycosyl hydrolase domain, family 43"/>
    <property type="match status" value="1"/>
</dbReference>
<evidence type="ECO:0000256" key="1">
    <source>
        <dbReference type="ARBA" id="ARBA00022676"/>
    </source>
</evidence>
<dbReference type="InterPro" id="IPR007184">
    <property type="entry name" value="Mannoside_phosphorylase"/>
</dbReference>
<keyword evidence="1" id="KW-0328">Glycosyltransferase</keyword>
<sequence length="318" mass="35845">MDHQKIIIMPMFKRSSANPILLPNSKNSWENKATFNGCPAQDGDKMHFLYRAIGSDNVSTIGCAESLNGAKFKNRRQFLQPEFDWEKYGCEDPRVTKLGSSYYIFYTALSEYPFRAEGIKLGLAVTKDFKTYKKYSVTNFNSKAMALFPGKIGKKMVAILTANTDSPPAKIGLAFFDTPQQMTSPAYWNKWYKNVDKHRLVIERAENDHVEVGAPPLKTKYGWLLFYSYIQNYFTPPATFGIEAILLDLNDPSKIIKRTTKPLLTSETDYEKFGNVPNISFPSGAILTGDKIDLYYGVADTACAVASCSLKELLKEMS</sequence>
<evidence type="ECO:0008006" key="6">
    <source>
        <dbReference type="Google" id="ProtNLM"/>
    </source>
</evidence>
<protein>
    <recommendedName>
        <fullName evidence="6">Glycosidase</fullName>
    </recommendedName>
</protein>
<gene>
    <name evidence="4" type="ORF">AUJ23_02125</name>
</gene>
<dbReference type="InterPro" id="IPR023296">
    <property type="entry name" value="Glyco_hydro_beta-prop_sf"/>
</dbReference>